<reference evidence="1 2" key="1">
    <citation type="submission" date="2024-06" db="EMBL/GenBank/DDBJ databases">
        <title>Genomic Encyclopedia of Type Strains, Phase IV (KMG-IV): sequencing the most valuable type-strain genomes for metagenomic binning, comparative biology and taxonomic classification.</title>
        <authorList>
            <person name="Goeker M."/>
        </authorList>
    </citation>
    <scope>NUCLEOTIDE SEQUENCE [LARGE SCALE GENOMIC DNA]</scope>
    <source>
        <strain evidence="1 2">DSM 29388</strain>
    </source>
</reference>
<gene>
    <name evidence="1" type="ORF">ABID46_000988</name>
</gene>
<dbReference type="Proteomes" id="UP001549146">
    <property type="component" value="Unassembled WGS sequence"/>
</dbReference>
<dbReference type="RefSeq" id="WP_354507669.1">
    <property type="nucleotide sequence ID" value="NZ_JBEPMO010000004.1"/>
</dbReference>
<proteinExistence type="predicted"/>
<organism evidence="1 2">
    <name type="scientific">Moheibacter stercoris</name>
    <dbReference type="NCBI Taxonomy" id="1628251"/>
    <lineage>
        <taxon>Bacteria</taxon>
        <taxon>Pseudomonadati</taxon>
        <taxon>Bacteroidota</taxon>
        <taxon>Flavobacteriia</taxon>
        <taxon>Flavobacteriales</taxon>
        <taxon>Weeksellaceae</taxon>
        <taxon>Moheibacter</taxon>
    </lineage>
</organism>
<sequence length="147" mass="15447">MIPGFGEVADGINALIYLGRGDYLNASLSAGAMMPFAGYAATGAKFANKAANMGAKLPVGRSGNVLEEFTKGVTRNTSTTINGTKFTGHALDQMQNRGVISPTAVLDVIKNPGRVLEGNTPDTSVFLRDNLKVITNKSGDVISVIWQ</sequence>
<protein>
    <submittedName>
        <fullName evidence="1">Uncharacterized protein</fullName>
    </submittedName>
</protein>
<evidence type="ECO:0000313" key="1">
    <source>
        <dbReference type="EMBL" id="MET3731419.1"/>
    </source>
</evidence>
<dbReference type="CDD" id="cd20745">
    <property type="entry name" value="FIX_RhsA_AHH_HNH-like"/>
    <property type="match status" value="1"/>
</dbReference>
<keyword evidence="2" id="KW-1185">Reference proteome</keyword>
<name>A0ABV2LS63_9FLAO</name>
<accession>A0ABV2LS63</accession>
<comment type="caution">
    <text evidence="1">The sequence shown here is derived from an EMBL/GenBank/DDBJ whole genome shotgun (WGS) entry which is preliminary data.</text>
</comment>
<dbReference type="EMBL" id="JBEPMO010000004">
    <property type="protein sequence ID" value="MET3731419.1"/>
    <property type="molecule type" value="Genomic_DNA"/>
</dbReference>
<evidence type="ECO:0000313" key="2">
    <source>
        <dbReference type="Proteomes" id="UP001549146"/>
    </source>
</evidence>